<protein>
    <recommendedName>
        <fullName evidence="1">DUF7282 domain-containing protein</fullName>
    </recommendedName>
</protein>
<dbReference type="RefSeq" id="WP_227230053.1">
    <property type="nucleotide sequence ID" value="NZ_JAJCVJ010000002.1"/>
</dbReference>
<dbReference type="AlphaFoldDB" id="A0ABD5RDD6"/>
<sequence>MLRSTAAVLVLCLALVVAGVAVGDPLDAGGTASQQATDPPQFDLFTLEEEYSEGETISIYVDVDSANGGVTSVNTTQVDGTQAEKLRDVPPDGFEPSLVAQFVAPDEVEGPDDPDVALTERLTFRVNVTDGVGNTGSEEITVNVDSANPETPTVSFADQTTTGESVVVESIESYQDAFVAIYDESPATAGPENVVGVAPAEEDGPTTVDLFDVPGRTFDRENLTESGTLWAVLHVDLYEDDQFDYLTSNRQLDQQFTDENGAVIADSATVTVVEPEPEPNATIDFRDQTLFQIEEDFVTVDSTTLRDGGFLALYADNGTLVATSDLLPSGTTDDVAFPVTELPASQNATVVAYRDTDGDGTADPAPTVSDLTAGDDDPYREAGEPVAETAFVQVGEPPNIDAFVAEELYTEGDDIDIFVDILDRSGEIVDVTTTQIAGPQATKVADEPADDRTEYGAQFVAPELTEGAEEFLTFRVTMTDEYGNVGTAEITVAVQDTPEPSPPEVGFPDQRTNGETVVVDAINRSTPAFVAIYDEPPATAGPENVIGVAHADGAETTVDLFDVPGRTFDREELTEGQRLWAVLHADDPQDGEFRFVTSGGSEDQPLTNETGAVVADAADVGPVMTYYQLDLLGGEPYERLGPHADNGFYGDETESEDRLLRFAHGTDVDGLTDHGTATPQDELRECVLADRFELGPDGETASATFTVAEGCDDVELTFAAYEKSGPGFSRSMNQTLADAETDSYGPGTYTVTVELPEGVADGGEGDGE</sequence>
<dbReference type="EMBL" id="JBHSKX010000002">
    <property type="protein sequence ID" value="MFC5367806.1"/>
    <property type="molecule type" value="Genomic_DNA"/>
</dbReference>
<evidence type="ECO:0000259" key="1">
    <source>
        <dbReference type="Pfam" id="PF23951"/>
    </source>
</evidence>
<name>A0ABD5RDD6_9EURY</name>
<reference evidence="2 3" key="1">
    <citation type="journal article" date="2019" name="Int. J. Syst. Evol. Microbiol.">
        <title>The Global Catalogue of Microorganisms (GCM) 10K type strain sequencing project: providing services to taxonomists for standard genome sequencing and annotation.</title>
        <authorList>
            <consortium name="The Broad Institute Genomics Platform"/>
            <consortium name="The Broad Institute Genome Sequencing Center for Infectious Disease"/>
            <person name="Wu L."/>
            <person name="Ma J."/>
        </authorList>
    </citation>
    <scope>NUCLEOTIDE SEQUENCE [LARGE SCALE GENOMIC DNA]</scope>
    <source>
        <strain evidence="2 3">CGMCC 1.12237</strain>
    </source>
</reference>
<organism evidence="2 3">
    <name type="scientific">Salinirubrum litoreum</name>
    <dbReference type="NCBI Taxonomy" id="1126234"/>
    <lineage>
        <taxon>Archaea</taxon>
        <taxon>Methanobacteriati</taxon>
        <taxon>Methanobacteriota</taxon>
        <taxon>Stenosarchaea group</taxon>
        <taxon>Halobacteria</taxon>
        <taxon>Halobacteriales</taxon>
        <taxon>Haloferacaceae</taxon>
        <taxon>Salinirubrum</taxon>
    </lineage>
</organism>
<feature type="domain" description="DUF7282" evidence="1">
    <location>
        <begin position="504"/>
        <end position="620"/>
    </location>
</feature>
<dbReference type="InterPro" id="IPR055706">
    <property type="entry name" value="Slg1/2_DUF7282"/>
</dbReference>
<dbReference type="Pfam" id="PF23951">
    <property type="entry name" value="DUF7282"/>
    <property type="match status" value="3"/>
</dbReference>
<comment type="caution">
    <text evidence="2">The sequence shown here is derived from an EMBL/GenBank/DDBJ whole genome shotgun (WGS) entry which is preliminary data.</text>
</comment>
<keyword evidence="3" id="KW-1185">Reference proteome</keyword>
<feature type="domain" description="DUF7282" evidence="1">
    <location>
        <begin position="281"/>
        <end position="392"/>
    </location>
</feature>
<gene>
    <name evidence="2" type="ORF">ACFPJ5_12775</name>
</gene>
<feature type="domain" description="DUF7282" evidence="1">
    <location>
        <begin position="152"/>
        <end position="271"/>
    </location>
</feature>
<dbReference type="Proteomes" id="UP001596201">
    <property type="component" value="Unassembled WGS sequence"/>
</dbReference>
<proteinExistence type="predicted"/>
<accession>A0ABD5RDD6</accession>
<evidence type="ECO:0000313" key="3">
    <source>
        <dbReference type="Proteomes" id="UP001596201"/>
    </source>
</evidence>
<evidence type="ECO:0000313" key="2">
    <source>
        <dbReference type="EMBL" id="MFC5367806.1"/>
    </source>
</evidence>